<comment type="similarity">
    <text evidence="1 4">Belongs to the AAA ATPase family.</text>
</comment>
<dbReference type="EMBL" id="MU826371">
    <property type="protein sequence ID" value="KAJ7377860.1"/>
    <property type="molecule type" value="Genomic_DNA"/>
</dbReference>
<keyword evidence="3 4" id="KW-0067">ATP-binding</keyword>
<dbReference type="PANTHER" id="PTHR23078">
    <property type="entry name" value="VESICULAR-FUSION PROTEIN NSF"/>
    <property type="match status" value="1"/>
</dbReference>
<keyword evidence="6" id="KW-1185">Reference proteome</keyword>
<comment type="catalytic activity">
    <reaction evidence="4">
        <text>ATP + H2O = ADP + phosphate + H(+)</text>
        <dbReference type="Rhea" id="RHEA:13065"/>
        <dbReference type="ChEBI" id="CHEBI:15377"/>
        <dbReference type="ChEBI" id="CHEBI:15378"/>
        <dbReference type="ChEBI" id="CHEBI:30616"/>
        <dbReference type="ChEBI" id="CHEBI:43474"/>
        <dbReference type="ChEBI" id="CHEBI:456216"/>
        <dbReference type="EC" id="3.6.4.6"/>
    </reaction>
</comment>
<proteinExistence type="inferred from homology"/>
<keyword evidence="4" id="KW-0963">Cytoplasm</keyword>
<gene>
    <name evidence="5" type="ORF">OS493_025754</name>
</gene>
<dbReference type="Gene3D" id="3.40.50.300">
    <property type="entry name" value="P-loop containing nucleotide triphosphate hydrolases"/>
    <property type="match status" value="1"/>
</dbReference>
<comment type="subcellular location">
    <subcellularLocation>
        <location evidence="4">Cytoplasm</location>
    </subcellularLocation>
</comment>
<dbReference type="OrthoDB" id="6020751at2759"/>
<dbReference type="GO" id="GO:0043001">
    <property type="term" value="P:Golgi to plasma membrane protein transport"/>
    <property type="evidence" value="ECO:0007669"/>
    <property type="project" value="TreeGrafter"/>
</dbReference>
<keyword evidence="4" id="KW-0653">Protein transport</keyword>
<keyword evidence="4" id="KW-0378">Hydrolase</keyword>
<dbReference type="GO" id="GO:0035494">
    <property type="term" value="P:SNARE complex disassembly"/>
    <property type="evidence" value="ECO:0007669"/>
    <property type="project" value="InterPro"/>
</dbReference>
<organism evidence="5 6">
    <name type="scientific">Desmophyllum pertusum</name>
    <dbReference type="NCBI Taxonomy" id="174260"/>
    <lineage>
        <taxon>Eukaryota</taxon>
        <taxon>Metazoa</taxon>
        <taxon>Cnidaria</taxon>
        <taxon>Anthozoa</taxon>
        <taxon>Hexacorallia</taxon>
        <taxon>Scleractinia</taxon>
        <taxon>Caryophylliina</taxon>
        <taxon>Caryophylliidae</taxon>
        <taxon>Desmophyllum</taxon>
    </lineage>
</organism>
<dbReference type="PANTHER" id="PTHR23078:SF3">
    <property type="entry name" value="VESICLE-FUSING ATPASE"/>
    <property type="match status" value="1"/>
</dbReference>
<sequence>MENLCHLVHDKVGYLIVEQALADYAVLVTELKIQFKATQRVKLLLLVEAQENFEIDPEAAEKIIIRQEDFHHALEHDIKPVLLDVVKTALAYRWALLSDFPFIKMCSPEHMIGFVESAKCQTIKKIFDDADKSDLSCILVDDIERLLDYVAIGPRFF</sequence>
<dbReference type="GO" id="GO:0046872">
    <property type="term" value="F:metal ion binding"/>
    <property type="evidence" value="ECO:0007669"/>
    <property type="project" value="UniProtKB-UniRule"/>
</dbReference>
<evidence type="ECO:0000313" key="5">
    <source>
        <dbReference type="EMBL" id="KAJ7377860.1"/>
    </source>
</evidence>
<comment type="cofactor">
    <cofactor evidence="4">
        <name>Mg(2+)</name>
        <dbReference type="ChEBI" id="CHEBI:18420"/>
    </cofactor>
    <text evidence="4">Binds 1 Mg(2+) ion per subunit.</text>
</comment>
<keyword evidence="4" id="KW-0479">Metal-binding</keyword>
<keyword evidence="2 4" id="KW-0547">Nucleotide-binding</keyword>
<evidence type="ECO:0000256" key="1">
    <source>
        <dbReference type="ARBA" id="ARBA00006914"/>
    </source>
</evidence>
<evidence type="ECO:0000256" key="4">
    <source>
        <dbReference type="RuleBase" id="RU367045"/>
    </source>
</evidence>
<keyword evidence="4" id="KW-0813">Transport</keyword>
<dbReference type="InterPro" id="IPR027417">
    <property type="entry name" value="P-loop_NTPase"/>
</dbReference>
<evidence type="ECO:0000313" key="6">
    <source>
        <dbReference type="Proteomes" id="UP001163046"/>
    </source>
</evidence>
<dbReference type="GO" id="GO:0016887">
    <property type="term" value="F:ATP hydrolysis activity"/>
    <property type="evidence" value="ECO:0007669"/>
    <property type="project" value="InterPro"/>
</dbReference>
<dbReference type="GO" id="GO:0005795">
    <property type="term" value="C:Golgi stack"/>
    <property type="evidence" value="ECO:0007669"/>
    <property type="project" value="TreeGrafter"/>
</dbReference>
<dbReference type="FunFam" id="3.40.50.300:FF:000166">
    <property type="entry name" value="vesicle-fusing ATPase isoform X1"/>
    <property type="match status" value="1"/>
</dbReference>
<dbReference type="GO" id="GO:0005524">
    <property type="term" value="F:ATP binding"/>
    <property type="evidence" value="ECO:0007669"/>
    <property type="project" value="UniProtKB-UniRule"/>
</dbReference>
<reference evidence="5" key="1">
    <citation type="submission" date="2023-01" db="EMBL/GenBank/DDBJ databases">
        <title>Genome assembly of the deep-sea coral Lophelia pertusa.</title>
        <authorList>
            <person name="Herrera S."/>
            <person name="Cordes E."/>
        </authorList>
    </citation>
    <scope>NUCLEOTIDE SEQUENCE</scope>
    <source>
        <strain evidence="5">USNM1676648</strain>
        <tissue evidence="5">Polyp</tissue>
    </source>
</reference>
<dbReference type="Proteomes" id="UP001163046">
    <property type="component" value="Unassembled WGS sequence"/>
</dbReference>
<protein>
    <recommendedName>
        <fullName evidence="4">Vesicle-fusing ATPase</fullName>
        <ecNumber evidence="4">3.6.4.6</ecNumber>
    </recommendedName>
</protein>
<name>A0A9W9ZAP5_9CNID</name>
<accession>A0A9W9ZAP5</accession>
<keyword evidence="4" id="KW-0931">ER-Golgi transport</keyword>
<evidence type="ECO:0000256" key="3">
    <source>
        <dbReference type="ARBA" id="ARBA00022840"/>
    </source>
</evidence>
<keyword evidence="4" id="KW-0460">Magnesium</keyword>
<evidence type="ECO:0000256" key="2">
    <source>
        <dbReference type="ARBA" id="ARBA00022741"/>
    </source>
</evidence>
<dbReference type="EC" id="3.6.4.6" evidence="4"/>
<dbReference type="GO" id="GO:0006891">
    <property type="term" value="P:intra-Golgi vesicle-mediated transport"/>
    <property type="evidence" value="ECO:0007669"/>
    <property type="project" value="TreeGrafter"/>
</dbReference>
<comment type="function">
    <text evidence="4">Required for vesicle-mediated transport. Catalyzes the fusion of transport vesicles within the Golgi cisternae. Is also required for transport from the endoplasmic reticulum to the Golgi stack. Seems to function as a fusion protein required for the delivery of cargo proteins to all compartments of the Golgi stack independent of vesicle origin.</text>
</comment>
<dbReference type="SUPFAM" id="SSF52540">
    <property type="entry name" value="P-loop containing nucleoside triphosphate hydrolases"/>
    <property type="match status" value="1"/>
</dbReference>
<comment type="caution">
    <text evidence="5">The sequence shown here is derived from an EMBL/GenBank/DDBJ whole genome shotgun (WGS) entry which is preliminary data.</text>
</comment>
<dbReference type="AlphaFoldDB" id="A0A9W9ZAP5"/>
<dbReference type="InterPro" id="IPR039812">
    <property type="entry name" value="Vesicle-fus_ATPase"/>
</dbReference>